<keyword evidence="3" id="KW-1185">Reference proteome</keyword>
<dbReference type="SUPFAM" id="SSF52540">
    <property type="entry name" value="P-loop containing nucleoside triphosphate hydrolases"/>
    <property type="match status" value="1"/>
</dbReference>
<evidence type="ECO:0000313" key="3">
    <source>
        <dbReference type="Proteomes" id="UP001153148"/>
    </source>
</evidence>
<dbReference type="Proteomes" id="UP001153148">
    <property type="component" value="Unassembled WGS sequence"/>
</dbReference>
<evidence type="ECO:0000313" key="2">
    <source>
        <dbReference type="EMBL" id="CAG2055310.1"/>
    </source>
</evidence>
<accession>A0ABN7NQJ0</accession>
<name>A0ABN7NQJ0_TIMPD</name>
<dbReference type="PANTHER" id="PTHR47958">
    <property type="entry name" value="ATP-DEPENDENT RNA HELICASE DBP3"/>
    <property type="match status" value="1"/>
</dbReference>
<proteinExistence type="predicted"/>
<gene>
    <name evidence="2" type="ORF">TPAB3V08_LOCUS2315</name>
</gene>
<evidence type="ECO:0000259" key="1">
    <source>
        <dbReference type="PROSITE" id="PS51194"/>
    </source>
</evidence>
<dbReference type="PROSITE" id="PS51194">
    <property type="entry name" value="HELICASE_CTER"/>
    <property type="match status" value="1"/>
</dbReference>
<comment type="caution">
    <text evidence="2">The sequence shown here is derived from an EMBL/GenBank/DDBJ whole genome shotgun (WGS) entry which is preliminary data.</text>
</comment>
<reference evidence="2" key="1">
    <citation type="submission" date="2021-03" db="EMBL/GenBank/DDBJ databases">
        <authorList>
            <person name="Tran Van P."/>
        </authorList>
    </citation>
    <scope>NUCLEOTIDE SEQUENCE</scope>
</reference>
<dbReference type="Pfam" id="PF00271">
    <property type="entry name" value="Helicase_C"/>
    <property type="match status" value="1"/>
</dbReference>
<protein>
    <recommendedName>
        <fullName evidence="1">Helicase C-terminal domain-containing protein</fullName>
    </recommendedName>
</protein>
<dbReference type="Gene3D" id="3.40.50.300">
    <property type="entry name" value="P-loop containing nucleotide triphosphate hydrolases"/>
    <property type="match status" value="1"/>
</dbReference>
<dbReference type="EMBL" id="CAJPIN010002325">
    <property type="protein sequence ID" value="CAG2055310.1"/>
    <property type="molecule type" value="Genomic_DNA"/>
</dbReference>
<dbReference type="InterPro" id="IPR001650">
    <property type="entry name" value="Helicase_C-like"/>
</dbReference>
<organism evidence="2 3">
    <name type="scientific">Timema podura</name>
    <name type="common">Walking stick</name>
    <dbReference type="NCBI Taxonomy" id="61482"/>
    <lineage>
        <taxon>Eukaryota</taxon>
        <taxon>Metazoa</taxon>
        <taxon>Ecdysozoa</taxon>
        <taxon>Arthropoda</taxon>
        <taxon>Hexapoda</taxon>
        <taxon>Insecta</taxon>
        <taxon>Pterygota</taxon>
        <taxon>Neoptera</taxon>
        <taxon>Polyneoptera</taxon>
        <taxon>Phasmatodea</taxon>
        <taxon>Timematodea</taxon>
        <taxon>Timematoidea</taxon>
        <taxon>Timematidae</taxon>
        <taxon>Timema</taxon>
    </lineage>
</organism>
<sequence>MLTLLEQSLSFPLTDVDGIKFVINYDYPNSSEDYIHRIGRTGRCTSLGTSYAFFTAKDCKQAKDLVSVLREANQTINPKLEELAQFGGSSGRSKFLIKMVRDSHKTNWDASSNLFSGYHMWICVVLLQICRCCSGSPTGAKHRILPENGHSHNLLAHAGAVEVGAAAERTTMGAVIAPDQDSIIEGDLF</sequence>
<dbReference type="InterPro" id="IPR027417">
    <property type="entry name" value="P-loop_NTPase"/>
</dbReference>
<feature type="domain" description="Helicase C-terminal" evidence="1">
    <location>
        <begin position="1"/>
        <end position="84"/>
    </location>
</feature>